<name>A0A1M5SK53_9ALTE</name>
<accession>A0A1M5SK53</accession>
<evidence type="ECO:0000313" key="2">
    <source>
        <dbReference type="Proteomes" id="UP000184520"/>
    </source>
</evidence>
<protein>
    <submittedName>
        <fullName evidence="1">Peptidoglycan L-alanyl-D-glutamate endopeptidase CwlK</fullName>
    </submittedName>
</protein>
<gene>
    <name evidence="1" type="ORF">SAMN05216361_0008</name>
</gene>
<dbReference type="EMBL" id="FQWD01000010">
    <property type="protein sequence ID" value="SHH38972.1"/>
    <property type="molecule type" value="Genomic_DNA"/>
</dbReference>
<proteinExistence type="predicted"/>
<organism evidence="1 2">
    <name type="scientific">Marisediminitalea aggregata</name>
    <dbReference type="NCBI Taxonomy" id="634436"/>
    <lineage>
        <taxon>Bacteria</taxon>
        <taxon>Pseudomonadati</taxon>
        <taxon>Pseudomonadota</taxon>
        <taxon>Gammaproteobacteria</taxon>
        <taxon>Alteromonadales</taxon>
        <taxon>Alteromonadaceae</taxon>
        <taxon>Marisediminitalea</taxon>
    </lineage>
</organism>
<dbReference type="Proteomes" id="UP000184520">
    <property type="component" value="Unassembled WGS sequence"/>
</dbReference>
<dbReference type="SUPFAM" id="SSF55166">
    <property type="entry name" value="Hedgehog/DD-peptidase"/>
    <property type="match status" value="1"/>
</dbReference>
<reference evidence="2" key="1">
    <citation type="submission" date="2016-11" db="EMBL/GenBank/DDBJ databases">
        <authorList>
            <person name="Varghese N."/>
            <person name="Submissions S."/>
        </authorList>
    </citation>
    <scope>NUCLEOTIDE SEQUENCE [LARGE SCALE GENOMIC DNA]</scope>
    <source>
        <strain evidence="2">CGMCC 1.8995</strain>
    </source>
</reference>
<dbReference type="OrthoDB" id="8479979at2"/>
<dbReference type="InterPro" id="IPR009045">
    <property type="entry name" value="Zn_M74/Hedgehog-like"/>
</dbReference>
<sequence length="147" mass="17186">MNRYSATSWDRLLTCHHDWKIICLELIKYIDHSIFCGYRGEIEQNRAVASGNSELRWPLSKHNQYPSMAIDMGPYFKELKNTDWEDALAFAAFAGAVLTIAKQLYMAGKISHQVIWGGDWDSDGRTRDHKFRDYPHFELTEENVWNL</sequence>
<dbReference type="AlphaFoldDB" id="A0A1M5SK53"/>
<dbReference type="RefSeq" id="WP_073325358.1">
    <property type="nucleotide sequence ID" value="NZ_FQWD01000010.1"/>
</dbReference>
<dbReference type="STRING" id="634436.SAMN05216361_0008"/>
<keyword evidence="2" id="KW-1185">Reference proteome</keyword>
<evidence type="ECO:0000313" key="1">
    <source>
        <dbReference type="EMBL" id="SHH38972.1"/>
    </source>
</evidence>
<dbReference type="Gene3D" id="3.30.1380.10">
    <property type="match status" value="1"/>
</dbReference>